<dbReference type="EMBL" id="JBHSDU010000010">
    <property type="protein sequence ID" value="MFC4311692.1"/>
    <property type="molecule type" value="Genomic_DNA"/>
</dbReference>
<evidence type="ECO:0000313" key="1">
    <source>
        <dbReference type="EMBL" id="MFC4311692.1"/>
    </source>
</evidence>
<accession>A0ABV8SW46</accession>
<name>A0ABV8SW46_9GAMM</name>
<dbReference type="RefSeq" id="WP_380600454.1">
    <property type="nucleotide sequence ID" value="NZ_JBHSDU010000010.1"/>
</dbReference>
<comment type="caution">
    <text evidence="1">The sequence shown here is derived from an EMBL/GenBank/DDBJ whole genome shotgun (WGS) entry which is preliminary data.</text>
</comment>
<sequence>MSRHIVDAKFEDHPIRVTVGFDRPSNSFYLHIGWVSARTGSVFAYAADLKLAYDPSDWRTIRGFLESQRIVVPESVWTELAFDRATGRGNRVVRHHADGRMKELMAW</sequence>
<proteinExistence type="predicted"/>
<evidence type="ECO:0000313" key="2">
    <source>
        <dbReference type="Proteomes" id="UP001595904"/>
    </source>
</evidence>
<gene>
    <name evidence="1" type="ORF">ACFPN2_21580</name>
</gene>
<keyword evidence="2" id="KW-1185">Reference proteome</keyword>
<evidence type="ECO:0008006" key="3">
    <source>
        <dbReference type="Google" id="ProtNLM"/>
    </source>
</evidence>
<reference evidence="2" key="1">
    <citation type="journal article" date="2019" name="Int. J. Syst. Evol. Microbiol.">
        <title>The Global Catalogue of Microorganisms (GCM) 10K type strain sequencing project: providing services to taxonomists for standard genome sequencing and annotation.</title>
        <authorList>
            <consortium name="The Broad Institute Genomics Platform"/>
            <consortium name="The Broad Institute Genome Sequencing Center for Infectious Disease"/>
            <person name="Wu L."/>
            <person name="Ma J."/>
        </authorList>
    </citation>
    <scope>NUCLEOTIDE SEQUENCE [LARGE SCALE GENOMIC DNA]</scope>
    <source>
        <strain evidence="2">CGMCC 1.10759</strain>
    </source>
</reference>
<dbReference type="Proteomes" id="UP001595904">
    <property type="component" value="Unassembled WGS sequence"/>
</dbReference>
<organism evidence="1 2">
    <name type="scientific">Steroidobacter flavus</name>
    <dbReference type="NCBI Taxonomy" id="1842136"/>
    <lineage>
        <taxon>Bacteria</taxon>
        <taxon>Pseudomonadati</taxon>
        <taxon>Pseudomonadota</taxon>
        <taxon>Gammaproteobacteria</taxon>
        <taxon>Steroidobacterales</taxon>
        <taxon>Steroidobacteraceae</taxon>
        <taxon>Steroidobacter</taxon>
    </lineage>
</organism>
<protein>
    <recommendedName>
        <fullName evidence="3">Transposase</fullName>
    </recommendedName>
</protein>